<evidence type="ECO:0000313" key="1">
    <source>
        <dbReference type="EMBL" id="KAH7660090.1"/>
    </source>
</evidence>
<dbReference type="EC" id="2.7.11.1" evidence="1"/>
<evidence type="ECO:0000313" key="2">
    <source>
        <dbReference type="Proteomes" id="UP000827976"/>
    </source>
</evidence>
<organism evidence="1 2">
    <name type="scientific">Dioscorea alata</name>
    <name type="common">Purple yam</name>
    <dbReference type="NCBI Taxonomy" id="55571"/>
    <lineage>
        <taxon>Eukaryota</taxon>
        <taxon>Viridiplantae</taxon>
        <taxon>Streptophyta</taxon>
        <taxon>Embryophyta</taxon>
        <taxon>Tracheophyta</taxon>
        <taxon>Spermatophyta</taxon>
        <taxon>Magnoliopsida</taxon>
        <taxon>Liliopsida</taxon>
        <taxon>Dioscoreales</taxon>
        <taxon>Dioscoreaceae</taxon>
        <taxon>Dioscorea</taxon>
    </lineage>
</organism>
<comment type="caution">
    <text evidence="1">The sequence shown here is derived from an EMBL/GenBank/DDBJ whole genome shotgun (WGS) entry which is preliminary data.</text>
</comment>
<sequence length="135" mass="14625">MLFPPFTAKLLKSSHISPFSNTPLEPQSMIHLPMASIPILLLSLNFISVLGVLDPVDFLALQAIRKSLYDLPGSRFFAAWDFTADPCAFAGVTCHNGRVSTLALGDSGAGPSRLAGHLDTLQVELNTQIIYPFKI</sequence>
<protein>
    <submittedName>
        <fullName evidence="1">Non-specific serine/threonine protein kinase protein</fullName>
        <ecNumber evidence="1">2.7.11.1</ecNumber>
    </submittedName>
</protein>
<dbReference type="Proteomes" id="UP000827976">
    <property type="component" value="Chromosome 16"/>
</dbReference>
<keyword evidence="1" id="KW-0723">Serine/threonine-protein kinase</keyword>
<keyword evidence="1" id="KW-0808">Transferase</keyword>
<reference evidence="2" key="1">
    <citation type="journal article" date="2022" name="Nat. Commun.">
        <title>Chromosome evolution and the genetic basis of agronomically important traits in greater yam.</title>
        <authorList>
            <person name="Bredeson J.V."/>
            <person name="Lyons J.B."/>
            <person name="Oniyinde I.O."/>
            <person name="Okereke N.R."/>
            <person name="Kolade O."/>
            <person name="Nnabue I."/>
            <person name="Nwadili C.O."/>
            <person name="Hribova E."/>
            <person name="Parker M."/>
            <person name="Nwogha J."/>
            <person name="Shu S."/>
            <person name="Carlson J."/>
            <person name="Kariba R."/>
            <person name="Muthemba S."/>
            <person name="Knop K."/>
            <person name="Barton G.J."/>
            <person name="Sherwood A.V."/>
            <person name="Lopez-Montes A."/>
            <person name="Asiedu R."/>
            <person name="Jamnadass R."/>
            <person name="Muchugi A."/>
            <person name="Goodstein D."/>
            <person name="Egesi C.N."/>
            <person name="Featherston J."/>
            <person name="Asfaw A."/>
            <person name="Simpson G.G."/>
            <person name="Dolezel J."/>
            <person name="Hendre P.S."/>
            <person name="Van Deynze A."/>
            <person name="Kumar P.L."/>
            <person name="Obidiegwu J.E."/>
            <person name="Bhattacharjee R."/>
            <person name="Rokhsar D.S."/>
        </authorList>
    </citation>
    <scope>NUCLEOTIDE SEQUENCE [LARGE SCALE GENOMIC DNA]</scope>
    <source>
        <strain evidence="2">cv. TDa95/00328</strain>
    </source>
</reference>
<proteinExistence type="predicted"/>
<gene>
    <name evidence="1" type="ORF">IHE45_16G076300</name>
</gene>
<dbReference type="EMBL" id="CM037026">
    <property type="protein sequence ID" value="KAH7660090.1"/>
    <property type="molecule type" value="Genomic_DNA"/>
</dbReference>
<keyword evidence="2" id="KW-1185">Reference proteome</keyword>
<accession>A0ACB7UIS0</accession>
<name>A0ACB7UIS0_DIOAL</name>
<keyword evidence="1" id="KW-0418">Kinase</keyword>